<proteinExistence type="predicted"/>
<organism evidence="1 2">
    <name type="scientific">Odoribacter laneus YIT 12061</name>
    <dbReference type="NCBI Taxonomy" id="742817"/>
    <lineage>
        <taxon>Bacteria</taxon>
        <taxon>Pseudomonadati</taxon>
        <taxon>Bacteroidota</taxon>
        <taxon>Bacteroidia</taxon>
        <taxon>Bacteroidales</taxon>
        <taxon>Odoribacteraceae</taxon>
        <taxon>Odoribacter</taxon>
    </lineage>
</organism>
<evidence type="ECO:0008006" key="3">
    <source>
        <dbReference type="Google" id="ProtNLM"/>
    </source>
</evidence>
<keyword evidence="2" id="KW-1185">Reference proteome</keyword>
<sequence length="199" mass="23710">MKINLHNMKKCLINTFNLGIYRKNEISKLFKKRWKKYYDSPPFSLKEKRIGKELKEENSRVLLTFFRKLLDILIIYKGDKKECLYRVFTILEQNLVSEIGRKLWCDLINYCYYGIIEELQHCHPDLKEEEIEFVCLMGIGLSIEELGFLYNMSNKGSVYTKSYRIRKQMGLTCSIDIYVRKKIESLKNTAENKSESIFP</sequence>
<evidence type="ECO:0000313" key="2">
    <source>
        <dbReference type="Proteomes" id="UP000004892"/>
    </source>
</evidence>
<dbReference type="EMBL" id="ADMC01000005">
    <property type="protein sequence ID" value="EHP50725.1"/>
    <property type="molecule type" value="Genomic_DNA"/>
</dbReference>
<dbReference type="HOGENOM" id="CLU_1370996_0_0_10"/>
<evidence type="ECO:0000313" key="1">
    <source>
        <dbReference type="EMBL" id="EHP50725.1"/>
    </source>
</evidence>
<protein>
    <recommendedName>
        <fullName evidence="3">HTH luxR-type domain-containing protein</fullName>
    </recommendedName>
</protein>
<reference evidence="1 2" key="1">
    <citation type="submission" date="2012-01" db="EMBL/GenBank/DDBJ databases">
        <title>The Genome Sequence of Odoribacter laneus YIT 12061.</title>
        <authorList>
            <consortium name="The Broad Institute Genome Sequencing Platform"/>
            <person name="Earl A."/>
            <person name="Ward D."/>
            <person name="Feldgarden M."/>
            <person name="Gevers D."/>
            <person name="Morotomi M."/>
            <person name="Young S.K."/>
            <person name="Zeng Q."/>
            <person name="Gargeya S."/>
            <person name="Fitzgerald M."/>
            <person name="Haas B."/>
            <person name="Abouelleil A."/>
            <person name="Alvarado L."/>
            <person name="Arachchi H.M."/>
            <person name="Berlin A."/>
            <person name="Chapman S.B."/>
            <person name="Gearin G."/>
            <person name="Goldberg J."/>
            <person name="Griggs A."/>
            <person name="Gujja S."/>
            <person name="Hansen M."/>
            <person name="Heiman D."/>
            <person name="Howarth C."/>
            <person name="Larimer J."/>
            <person name="Lui A."/>
            <person name="MacDonald P.J.P."/>
            <person name="McCowen C."/>
            <person name="Montmayeur A."/>
            <person name="Murphy C."/>
            <person name="Neiman D."/>
            <person name="Pearson M."/>
            <person name="Priest M."/>
            <person name="Roberts A."/>
            <person name="Saif S."/>
            <person name="Shea T."/>
            <person name="Sisk P."/>
            <person name="Stolte C."/>
            <person name="Sykes S."/>
            <person name="Wortman J."/>
            <person name="Nusbaum C."/>
            <person name="Birren B."/>
        </authorList>
    </citation>
    <scope>NUCLEOTIDE SEQUENCE [LARGE SCALE GENOMIC DNA]</scope>
    <source>
        <strain evidence="1 2">YIT 12061</strain>
    </source>
</reference>
<dbReference type="AlphaFoldDB" id="H1DDS8"/>
<name>H1DDS8_9BACT</name>
<dbReference type="STRING" id="742817.HMPREF9449_00414"/>
<accession>H1DDS8</accession>
<dbReference type="Proteomes" id="UP000004892">
    <property type="component" value="Unassembled WGS sequence"/>
</dbReference>
<gene>
    <name evidence="1" type="ORF">HMPREF9449_00414</name>
</gene>
<comment type="caution">
    <text evidence="1">The sequence shown here is derived from an EMBL/GenBank/DDBJ whole genome shotgun (WGS) entry which is preliminary data.</text>
</comment>
<dbReference type="PATRIC" id="fig|742817.3.peg.441"/>